<gene>
    <name evidence="1" type="ORF">TPSB3V08_LOCUS15451</name>
</gene>
<dbReference type="EMBL" id="OD077023">
    <property type="protein sequence ID" value="CAD7422036.1"/>
    <property type="molecule type" value="Genomic_DNA"/>
</dbReference>
<name>A0A7R9DWA7_TIMPO</name>
<proteinExistence type="predicted"/>
<sequence>MLCYSTIFLFRNLRQNGKRLNLWLSATKKSLGTSTW</sequence>
<protein>
    <submittedName>
        <fullName evidence="1">Uncharacterized protein</fullName>
    </submittedName>
</protein>
<accession>A0A7R9DWA7</accession>
<evidence type="ECO:0000313" key="1">
    <source>
        <dbReference type="EMBL" id="CAD7422036.1"/>
    </source>
</evidence>
<dbReference type="AlphaFoldDB" id="A0A7R9DWA7"/>
<organism evidence="1">
    <name type="scientific">Timema poppense</name>
    <name type="common">Walking stick</name>
    <dbReference type="NCBI Taxonomy" id="170557"/>
    <lineage>
        <taxon>Eukaryota</taxon>
        <taxon>Metazoa</taxon>
        <taxon>Ecdysozoa</taxon>
        <taxon>Arthropoda</taxon>
        <taxon>Hexapoda</taxon>
        <taxon>Insecta</taxon>
        <taxon>Pterygota</taxon>
        <taxon>Neoptera</taxon>
        <taxon>Polyneoptera</taxon>
        <taxon>Phasmatodea</taxon>
        <taxon>Timematodea</taxon>
        <taxon>Timematoidea</taxon>
        <taxon>Timematidae</taxon>
        <taxon>Timema</taxon>
    </lineage>
</organism>
<reference evidence="1" key="1">
    <citation type="submission" date="2020-11" db="EMBL/GenBank/DDBJ databases">
        <authorList>
            <person name="Tran Van P."/>
        </authorList>
    </citation>
    <scope>NUCLEOTIDE SEQUENCE</scope>
</reference>